<dbReference type="InterPro" id="IPR010730">
    <property type="entry name" value="HET"/>
</dbReference>
<dbReference type="PANTHER" id="PTHR24148">
    <property type="entry name" value="ANKYRIN REPEAT DOMAIN-CONTAINING PROTEIN 39 HOMOLOG-RELATED"/>
    <property type="match status" value="1"/>
</dbReference>
<dbReference type="PROSITE" id="PS50297">
    <property type="entry name" value="ANK_REP_REGION"/>
    <property type="match status" value="1"/>
</dbReference>
<dbReference type="Proteomes" id="UP000756346">
    <property type="component" value="Unassembled WGS sequence"/>
</dbReference>
<feature type="domain" description="Heterokaryon incompatibility" evidence="3">
    <location>
        <begin position="70"/>
        <end position="229"/>
    </location>
</feature>
<dbReference type="InterPro" id="IPR002110">
    <property type="entry name" value="Ankyrin_rpt"/>
</dbReference>
<name>A0A9P9BTM5_9PEZI</name>
<feature type="compositionally biased region" description="Polar residues" evidence="2">
    <location>
        <begin position="790"/>
        <end position="812"/>
    </location>
</feature>
<evidence type="ECO:0000313" key="4">
    <source>
        <dbReference type="EMBL" id="KAH7030619.1"/>
    </source>
</evidence>
<dbReference type="OrthoDB" id="3477286at2759"/>
<proteinExistence type="predicted"/>
<gene>
    <name evidence="4" type="ORF">B0I36DRAFT_430922</name>
</gene>
<accession>A0A9P9BTM5</accession>
<protein>
    <submittedName>
        <fullName evidence="4">Heterokaryon incompatibility protein-domain-containing protein</fullName>
    </submittedName>
</protein>
<dbReference type="InterPro" id="IPR052895">
    <property type="entry name" value="HetReg/Transcr_Mod"/>
</dbReference>
<keyword evidence="1" id="KW-0040">ANK repeat</keyword>
<reference evidence="4" key="1">
    <citation type="journal article" date="2021" name="Nat. Commun.">
        <title>Genetic determinants of endophytism in the Arabidopsis root mycobiome.</title>
        <authorList>
            <person name="Mesny F."/>
            <person name="Miyauchi S."/>
            <person name="Thiergart T."/>
            <person name="Pickel B."/>
            <person name="Atanasova L."/>
            <person name="Karlsson M."/>
            <person name="Huettel B."/>
            <person name="Barry K.W."/>
            <person name="Haridas S."/>
            <person name="Chen C."/>
            <person name="Bauer D."/>
            <person name="Andreopoulos W."/>
            <person name="Pangilinan J."/>
            <person name="LaButti K."/>
            <person name="Riley R."/>
            <person name="Lipzen A."/>
            <person name="Clum A."/>
            <person name="Drula E."/>
            <person name="Henrissat B."/>
            <person name="Kohler A."/>
            <person name="Grigoriev I.V."/>
            <person name="Martin F.M."/>
            <person name="Hacquard S."/>
        </authorList>
    </citation>
    <scope>NUCLEOTIDE SEQUENCE</scope>
    <source>
        <strain evidence="4">MPI-CAGE-CH-0230</strain>
    </source>
</reference>
<dbReference type="PROSITE" id="PS50088">
    <property type="entry name" value="ANK_REPEAT"/>
    <property type="match status" value="1"/>
</dbReference>
<comment type="caution">
    <text evidence="4">The sequence shown here is derived from an EMBL/GenBank/DDBJ whole genome shotgun (WGS) entry which is preliminary data.</text>
</comment>
<evidence type="ECO:0000256" key="1">
    <source>
        <dbReference type="PROSITE-ProRule" id="PRU00023"/>
    </source>
</evidence>
<dbReference type="RefSeq" id="XP_046012299.1">
    <property type="nucleotide sequence ID" value="XM_046162562.1"/>
</dbReference>
<evidence type="ECO:0000256" key="2">
    <source>
        <dbReference type="SAM" id="MobiDB-lite"/>
    </source>
</evidence>
<dbReference type="InterPro" id="IPR036770">
    <property type="entry name" value="Ankyrin_rpt-contain_sf"/>
</dbReference>
<evidence type="ECO:0000313" key="5">
    <source>
        <dbReference type="Proteomes" id="UP000756346"/>
    </source>
</evidence>
<sequence length="1010" mass="112580">MSASATAQHYQYQAKLEERGEIRLINVSRKPGGLIQCSFIHAQLFRTSISNKSLCDDVDVEDKWRCDLPYSAISYNWGSDLREETVEVEGRPFPVTTNLFNLLHEICLKRPGDLFWADAICIDQGNHAEKSHQVQQMPHIYEAAEQVCIYLAGYHLSGANSALMQAQENFDRSTRGQYWPADSPMWESAWKGSRAGIELNALCTEVEQKTAMRMLYSHPWFSRAWIIQEVAKARTAVIYCSGHRVSSRVFALMPRLIPLELGAHRQAILDIMPGPSRQTSWWREDRSLLRLLHKFSGSQARFRHDKIYALLGICTDSAARAVLQPDYHKGEEEVARDAVALLYSIPRHVLDEVPLNIQYFFEAQDSAMFERKLTSEPFDLIIGTEDDEFNSGGEEDDKDDQKWGKKVWSSASDFVALGYITSCLPSSSFNHQEIGERDGDRLWNLARIFFGRARLLNWSLKFAYSVGARQAFATDAALPNTNELAAAAYSRCAWRIEAVKGPDKQVSSSETLGPGGMLLSTAATQLAQSRDVVRALSRKMGQGAYSILRIMLRNFELKSKDSGPSLLETMLRYSNAPATVLSLLREDDLVHAIPSSAILIHALWDNKQCGREILREILRDILDSTARQRHPEIQPRHPPAMVLGTVPFLDDPNKFCLSDYELINICTRFGHTDEVEYCLQSLPPSNDNRVLITAPNLQLLRKSKLTDPPISLAILRLSEVLNFSFSLSGLLALIKACNQDELGALVRAQTKTADICRFLILPSLMLRPGASTSDEQQVADLVAAIESELEANTTTSESPGTTAESTPSQSPREQNRDDDDEHSTLPNNLERFAALILTSGFRDNNSLDPADRTTGWSPLTRAAARGDVKAAERLISHGADITEADDYGFTPLTWAHWLSQQAMVDLLLENGALSSLAGGGTSSRAYNAVFGEFDTIPTSSSSGGSSAPAVDGPEVIIPSRYLEMFDSFISKVIQTRPWHSGLRAGASRKRSRAWEWAERHPRDEIPVGEL</sequence>
<evidence type="ECO:0000259" key="3">
    <source>
        <dbReference type="Pfam" id="PF06985"/>
    </source>
</evidence>
<dbReference type="Pfam" id="PF06985">
    <property type="entry name" value="HET"/>
    <property type="match status" value="1"/>
</dbReference>
<dbReference type="PANTHER" id="PTHR24148:SF73">
    <property type="entry name" value="HET DOMAIN PROTEIN (AFU_ORTHOLOGUE AFUA_8G01020)"/>
    <property type="match status" value="1"/>
</dbReference>
<dbReference type="EMBL" id="JAGTJQ010000005">
    <property type="protein sequence ID" value="KAH7030619.1"/>
    <property type="molecule type" value="Genomic_DNA"/>
</dbReference>
<dbReference type="Pfam" id="PF12796">
    <property type="entry name" value="Ank_2"/>
    <property type="match status" value="1"/>
</dbReference>
<keyword evidence="5" id="KW-1185">Reference proteome</keyword>
<feature type="region of interest" description="Disordered" evidence="2">
    <location>
        <begin position="790"/>
        <end position="825"/>
    </location>
</feature>
<dbReference type="GeneID" id="70192108"/>
<organism evidence="4 5">
    <name type="scientific">Microdochium trichocladiopsis</name>
    <dbReference type="NCBI Taxonomy" id="1682393"/>
    <lineage>
        <taxon>Eukaryota</taxon>
        <taxon>Fungi</taxon>
        <taxon>Dikarya</taxon>
        <taxon>Ascomycota</taxon>
        <taxon>Pezizomycotina</taxon>
        <taxon>Sordariomycetes</taxon>
        <taxon>Xylariomycetidae</taxon>
        <taxon>Xylariales</taxon>
        <taxon>Microdochiaceae</taxon>
        <taxon>Microdochium</taxon>
    </lineage>
</organism>
<feature type="repeat" description="ANK" evidence="1">
    <location>
        <begin position="854"/>
        <end position="886"/>
    </location>
</feature>
<dbReference type="Gene3D" id="1.25.40.20">
    <property type="entry name" value="Ankyrin repeat-containing domain"/>
    <property type="match status" value="1"/>
</dbReference>
<dbReference type="AlphaFoldDB" id="A0A9P9BTM5"/>
<dbReference type="SMART" id="SM00248">
    <property type="entry name" value="ANK"/>
    <property type="match status" value="2"/>
</dbReference>
<dbReference type="SUPFAM" id="SSF48403">
    <property type="entry name" value="Ankyrin repeat"/>
    <property type="match status" value="1"/>
</dbReference>